<evidence type="ECO:0000256" key="3">
    <source>
        <dbReference type="SAM" id="Coils"/>
    </source>
</evidence>
<name>A0A6A5CB07_NAEFO</name>
<dbReference type="EMBL" id="VFQX01000004">
    <property type="protein sequence ID" value="KAF0983734.1"/>
    <property type="molecule type" value="Genomic_DNA"/>
</dbReference>
<evidence type="ECO:0000313" key="6">
    <source>
        <dbReference type="Proteomes" id="UP000444721"/>
    </source>
</evidence>
<feature type="compositionally biased region" description="Low complexity" evidence="4">
    <location>
        <begin position="1"/>
        <end position="21"/>
    </location>
</feature>
<dbReference type="GeneID" id="68114867"/>
<dbReference type="OrthoDB" id="2148418at2759"/>
<feature type="compositionally biased region" description="Polar residues" evidence="4">
    <location>
        <begin position="464"/>
        <end position="473"/>
    </location>
</feature>
<feature type="coiled-coil region" evidence="3">
    <location>
        <begin position="109"/>
        <end position="139"/>
    </location>
</feature>
<protein>
    <submittedName>
        <fullName evidence="5">Uncharacterized protein</fullName>
    </submittedName>
</protein>
<dbReference type="Proteomes" id="UP000444721">
    <property type="component" value="Unassembled WGS sequence"/>
</dbReference>
<dbReference type="Gene3D" id="1.25.40.10">
    <property type="entry name" value="Tetratricopeptide repeat domain"/>
    <property type="match status" value="1"/>
</dbReference>
<evidence type="ECO:0000256" key="4">
    <source>
        <dbReference type="SAM" id="MobiDB-lite"/>
    </source>
</evidence>
<dbReference type="VEuPathDB" id="AmoebaDB:FDP41_007649"/>
<dbReference type="InterPro" id="IPR019734">
    <property type="entry name" value="TPR_rpt"/>
</dbReference>
<proteinExistence type="predicted"/>
<dbReference type="AlphaFoldDB" id="A0A6A5CB07"/>
<dbReference type="VEuPathDB" id="AmoebaDB:NF0016140"/>
<dbReference type="Pfam" id="PF13424">
    <property type="entry name" value="TPR_12"/>
    <property type="match status" value="1"/>
</dbReference>
<keyword evidence="1" id="KW-0677">Repeat</keyword>
<sequence length="509" mass="57217">MDLRNKSIAASSASLSPSKPKTPGRKYQRKTDSIVSQRKVSDQEGKEGNTSLHLNKSDSGLGGKKDEQESPSVSLLQLQESLKQDINETLNEINHAALMKETRIKLLEIISLEEKANELESSQNHLKSLEAREQRLNILIDVYGLLDPKVEEACKKFIIHCNTYSTLNCRNNPTEGIEILKRALNYLNIGIEFDNIKRIHSMTLNNMSFAFRMKNMFEEALEYAQKAFKIESEIPKGDNDIALADSYLNIGAILSKLGKHKQSLAHANTALDILLFQQSKLVEREALRDEVEATEEDSDFKHPSLTHDALYSSIVVAHNNIAVELEHLMEISKASLFHEKALEIATNRLGPHHAVTLRMQQVLERFQHDFKEDKEIEMLLQAKEKGNNITSHLSTQASIDRMHKDLRRKRVEKSFNSKDPNLNGINDQSSIEMNKSALSIPPLDLSTLSSITTDTNLKTLSVKITSSPKQGKNSPKKTSAKTPLKLAQTEAITLDNSQVLLELNNILNN</sequence>
<accession>A0A6A5CB07</accession>
<dbReference type="InterPro" id="IPR011990">
    <property type="entry name" value="TPR-like_helical_dom_sf"/>
</dbReference>
<comment type="caution">
    <text evidence="5">The sequence shown here is derived from an EMBL/GenBank/DDBJ whole genome shotgun (WGS) entry which is preliminary data.</text>
</comment>
<feature type="region of interest" description="Disordered" evidence="4">
    <location>
        <begin position="1"/>
        <end position="73"/>
    </location>
</feature>
<gene>
    <name evidence="5" type="ORF">FDP41_007649</name>
</gene>
<reference evidence="5 6" key="1">
    <citation type="journal article" date="2019" name="Sci. Rep.">
        <title>Nanopore sequencing improves the draft genome of the human pathogenic amoeba Naegleria fowleri.</title>
        <authorList>
            <person name="Liechti N."/>
            <person name="Schurch N."/>
            <person name="Bruggmann R."/>
            <person name="Wittwer M."/>
        </authorList>
    </citation>
    <scope>NUCLEOTIDE SEQUENCE [LARGE SCALE GENOMIC DNA]</scope>
    <source>
        <strain evidence="5 6">ATCC 30894</strain>
    </source>
</reference>
<dbReference type="SUPFAM" id="SSF48452">
    <property type="entry name" value="TPR-like"/>
    <property type="match status" value="1"/>
</dbReference>
<dbReference type="RefSeq" id="XP_044568447.1">
    <property type="nucleotide sequence ID" value="XM_044711416.1"/>
</dbReference>
<dbReference type="VEuPathDB" id="AmoebaDB:NfTy_006920"/>
<dbReference type="OMA" id="NHAALMK"/>
<dbReference type="VEuPathDB" id="AmoebaDB:NF0016150"/>
<organism evidence="5 6">
    <name type="scientific">Naegleria fowleri</name>
    <name type="common">Brain eating amoeba</name>
    <dbReference type="NCBI Taxonomy" id="5763"/>
    <lineage>
        <taxon>Eukaryota</taxon>
        <taxon>Discoba</taxon>
        <taxon>Heterolobosea</taxon>
        <taxon>Tetramitia</taxon>
        <taxon>Eutetramitia</taxon>
        <taxon>Vahlkampfiidae</taxon>
        <taxon>Naegleria</taxon>
    </lineage>
</organism>
<dbReference type="SMART" id="SM00028">
    <property type="entry name" value="TPR"/>
    <property type="match status" value="3"/>
</dbReference>
<keyword evidence="2" id="KW-0802">TPR repeat</keyword>
<dbReference type="VEuPathDB" id="AmoebaDB:NF0016160"/>
<keyword evidence="3" id="KW-0175">Coiled coil</keyword>
<evidence type="ECO:0000313" key="5">
    <source>
        <dbReference type="EMBL" id="KAF0983734.1"/>
    </source>
</evidence>
<evidence type="ECO:0000256" key="1">
    <source>
        <dbReference type="ARBA" id="ARBA00022737"/>
    </source>
</evidence>
<keyword evidence="6" id="KW-1185">Reference proteome</keyword>
<feature type="compositionally biased region" description="Polar residues" evidence="4">
    <location>
        <begin position="48"/>
        <end position="58"/>
    </location>
</feature>
<feature type="region of interest" description="Disordered" evidence="4">
    <location>
        <begin position="464"/>
        <end position="483"/>
    </location>
</feature>
<dbReference type="PANTHER" id="PTHR45641:SF19">
    <property type="entry name" value="NEPHROCYSTIN-3"/>
    <property type="match status" value="1"/>
</dbReference>
<dbReference type="PANTHER" id="PTHR45641">
    <property type="entry name" value="TETRATRICOPEPTIDE REPEAT PROTEIN (AFU_ORTHOLOGUE AFUA_6G03870)"/>
    <property type="match status" value="1"/>
</dbReference>
<evidence type="ECO:0000256" key="2">
    <source>
        <dbReference type="ARBA" id="ARBA00022803"/>
    </source>
</evidence>